<feature type="region of interest" description="Disordered" evidence="2">
    <location>
        <begin position="725"/>
        <end position="751"/>
    </location>
</feature>
<feature type="domain" description="NrS-1 polymerase-like helicase" evidence="3">
    <location>
        <begin position="335"/>
        <end position="438"/>
    </location>
</feature>
<protein>
    <submittedName>
        <fullName evidence="4">Phage/plasmid primase, P4 family protein</fullName>
    </submittedName>
</protein>
<dbReference type="STRING" id="1230454.C461_05287"/>
<proteinExistence type="predicted"/>
<keyword evidence="1" id="KW-0378">Hydrolase</keyword>
<comment type="caution">
    <text evidence="4">The sequence shown here is derived from an EMBL/GenBank/DDBJ whole genome shotgun (WGS) entry which is preliminary data.</text>
</comment>
<gene>
    <name evidence="4" type="ORF">C461_05287</name>
</gene>
<dbReference type="PANTHER" id="PTHR35372">
    <property type="entry name" value="ATP BINDING PROTEIN-RELATED"/>
    <property type="match status" value="1"/>
</dbReference>
<dbReference type="Gene3D" id="1.10.10.10">
    <property type="entry name" value="Winged helix-like DNA-binding domain superfamily/Winged helix DNA-binding domain"/>
    <property type="match status" value="1"/>
</dbReference>
<feature type="compositionally biased region" description="Acidic residues" evidence="2">
    <location>
        <begin position="726"/>
        <end position="736"/>
    </location>
</feature>
<dbReference type="InterPro" id="IPR036388">
    <property type="entry name" value="WH-like_DNA-bd_sf"/>
</dbReference>
<feature type="region of interest" description="Disordered" evidence="2">
    <location>
        <begin position="1"/>
        <end position="38"/>
    </location>
</feature>
<dbReference type="InterPro" id="IPR051620">
    <property type="entry name" value="ORF904-like_C"/>
</dbReference>
<dbReference type="Gene3D" id="3.40.50.300">
    <property type="entry name" value="P-loop containing nucleotide triphosphate hydrolases"/>
    <property type="match status" value="1"/>
</dbReference>
<dbReference type="PANTHER" id="PTHR35372:SF2">
    <property type="entry name" value="SF3 HELICASE DOMAIN-CONTAINING PROTEIN"/>
    <property type="match status" value="1"/>
</dbReference>
<sequence length="903" mass="99003">MEGDDADDPVNDDADDDEIESAVDMDTLRDGIDEGREEVVNDDGDVVARERGLDALTGHSEGTFECVVCGATIDSEHGAKIHFGRKHPDGGDDAVVTPDDDGDEVDWNGLDIDTSNSDDETAGDSDGDWDAVRDTYAAASVGSSPATKADARDVAVKALEDETDWMSIIERCNETTYDLWHLTDDGWEDDGYKHCETRLRAELGSVATDTEVRHIVAQLATKNYVEQERTNARHLDDTLIPVLNGVINVDDIEYDADTRTIDWDTVEVQDMEPNRHRFLYRVQTEWDPGSADVEGLDEWLTTITRTDEARRIIWEFGGHALHPRYPADAFMVALGDGGSGKSQVLEVIKSVLGGDNVSVKTMHAIQTERFAGKDVVDSRANINTELTGKKLQSINKLKTYTAGEEDSVEGKGTAAFKSKNDATMLFASDDPPAMPQDNRALGRRLYPIEFPCAYVQNPDPENPFELQYRSKLEVQAELQADARLKAAFMRAVEGLKRLIEEGDFTSEKSWQERVAQYESYADPIKDMARNCLKPADGSAIESGDLERTANAFFDAKGHEGRDMQQIMSVVGQIPSLPASKRRTRSFTPDDERHTVYDGIAFTGDAKEHWVPSSAHWEHYGGDPNADADDGDEFDGKTLKEIRAEGAGRYDATKVTVASVEDEPAPWLYDQGVVVGEDESLRYEVQSGISLDEGETYVLRDVIVAEDESDVKLQLIDGMTDVFSIEDRDEEQDAAVEDPERGDTPEYSDGDDDECGAEALDNAIVQAAQRHDSVPAIAGRVAGKVDADSLETIKSRVEKLARRGDIPLAGMTHIDDDGNDGDERPQHVKVSIVMNIIESRANSGSVAVSDIVNAAGDHDISESFVEHYIGKWEKSGDVYESGDGGLKVSGSVISANPIKLTGGE</sequence>
<evidence type="ECO:0000313" key="5">
    <source>
        <dbReference type="Proteomes" id="UP000011575"/>
    </source>
</evidence>
<feature type="compositionally biased region" description="Acidic residues" evidence="2">
    <location>
        <begin position="116"/>
        <end position="129"/>
    </location>
</feature>
<dbReference type="AlphaFoldDB" id="M0PGL8"/>
<feature type="compositionally biased region" description="Acidic residues" evidence="2">
    <location>
        <begin position="1"/>
        <end position="23"/>
    </location>
</feature>
<keyword evidence="5" id="KW-1185">Reference proteome</keyword>
<evidence type="ECO:0000259" key="3">
    <source>
        <dbReference type="Pfam" id="PF19263"/>
    </source>
</evidence>
<reference evidence="4 5" key="1">
    <citation type="journal article" date="2014" name="PLoS Genet.">
        <title>Phylogenetically driven sequencing of extremely halophilic archaea reveals strategies for static and dynamic osmo-response.</title>
        <authorList>
            <person name="Becker E.A."/>
            <person name="Seitzer P.M."/>
            <person name="Tritt A."/>
            <person name="Larsen D."/>
            <person name="Krusor M."/>
            <person name="Yao A.I."/>
            <person name="Wu D."/>
            <person name="Madern D."/>
            <person name="Eisen J.A."/>
            <person name="Darling A.E."/>
            <person name="Facciotti M.T."/>
        </authorList>
    </citation>
    <scope>NUCLEOTIDE SEQUENCE [LARGE SCALE GENOMIC DNA]</scope>
    <source>
        <strain evidence="4 5">JCM 13560</strain>
    </source>
</reference>
<dbReference type="Pfam" id="PF19263">
    <property type="entry name" value="DUF5906"/>
    <property type="match status" value="1"/>
</dbReference>
<evidence type="ECO:0000256" key="1">
    <source>
        <dbReference type="ARBA" id="ARBA00022801"/>
    </source>
</evidence>
<dbReference type="SUPFAM" id="SSF52540">
    <property type="entry name" value="P-loop containing nucleoside triphosphate hydrolases"/>
    <property type="match status" value="1"/>
</dbReference>
<name>M0PGL8_9EURY</name>
<dbReference type="Proteomes" id="UP000011575">
    <property type="component" value="Unassembled WGS sequence"/>
</dbReference>
<dbReference type="OrthoDB" id="331515at2157"/>
<dbReference type="InterPro" id="IPR045455">
    <property type="entry name" value="NrS-1_pol-like_helicase"/>
</dbReference>
<dbReference type="EMBL" id="AOJI01000017">
    <property type="protein sequence ID" value="EMA69018.1"/>
    <property type="molecule type" value="Genomic_DNA"/>
</dbReference>
<dbReference type="GO" id="GO:0016787">
    <property type="term" value="F:hydrolase activity"/>
    <property type="evidence" value="ECO:0007669"/>
    <property type="project" value="UniProtKB-KW"/>
</dbReference>
<evidence type="ECO:0000256" key="2">
    <source>
        <dbReference type="SAM" id="MobiDB-lite"/>
    </source>
</evidence>
<evidence type="ECO:0000313" key="4">
    <source>
        <dbReference type="EMBL" id="EMA69018.1"/>
    </source>
</evidence>
<dbReference type="PATRIC" id="fig|1230454.4.peg.1076"/>
<dbReference type="RefSeq" id="WP_007999262.1">
    <property type="nucleotide sequence ID" value="NZ_AOJI01000017.1"/>
</dbReference>
<accession>M0PGL8</accession>
<feature type="compositionally biased region" description="Basic and acidic residues" evidence="2">
    <location>
        <begin position="26"/>
        <end position="38"/>
    </location>
</feature>
<feature type="region of interest" description="Disordered" evidence="2">
    <location>
        <begin position="83"/>
        <end position="130"/>
    </location>
</feature>
<organism evidence="4 5">
    <name type="scientific">Halorubrum aidingense JCM 13560</name>
    <dbReference type="NCBI Taxonomy" id="1230454"/>
    <lineage>
        <taxon>Archaea</taxon>
        <taxon>Methanobacteriati</taxon>
        <taxon>Methanobacteriota</taxon>
        <taxon>Stenosarchaea group</taxon>
        <taxon>Halobacteria</taxon>
        <taxon>Halobacteriales</taxon>
        <taxon>Haloferacaceae</taxon>
        <taxon>Halorubrum</taxon>
    </lineage>
</organism>
<dbReference type="InterPro" id="IPR027417">
    <property type="entry name" value="P-loop_NTPase"/>
</dbReference>